<proteinExistence type="predicted"/>
<reference evidence="1 2" key="1">
    <citation type="submission" date="2023-10" db="EMBL/GenBank/DDBJ databases">
        <title>To unveil natural product biosynthetic capacity in Pseudoalteromonas.</title>
        <authorList>
            <person name="Wang J."/>
        </authorList>
    </citation>
    <scope>NUCLEOTIDE SEQUENCE [LARGE SCALE GENOMIC DNA]</scope>
    <source>
        <strain evidence="1 2">DSM 15914</strain>
    </source>
</reference>
<accession>A0ABZ0M7J7</accession>
<evidence type="ECO:0000313" key="2">
    <source>
        <dbReference type="Proteomes" id="UP001304419"/>
    </source>
</evidence>
<sequence length="257" mass="29090">MLFSFLLEKINTNVNVFCIRHLPLSRTETVKINSPLVNSQVNLASNLTVKKEAKAHNIEPQAPKKEMNAAALSAENTPVLTEEEIQKLKQETFEISKQNYKVMGETQEAFATTLSEFEKFKKEQSSLNPRIDLSSLDLSQEEDGTLKLVGGSVDGKLREDLESIINENNKLKNAYEQVHEGLAQIVRFSGADRQGIEAKDLYGNIRLNELSKSFENQFHDTGFGQDYHTLEDKVNSHPMLFAMKMNEAIYPRININV</sequence>
<dbReference type="Proteomes" id="UP001304419">
    <property type="component" value="Chromosome 1"/>
</dbReference>
<organism evidence="1 2">
    <name type="scientific">Pseudoalteromonas maricaloris</name>
    <dbReference type="NCBI Taxonomy" id="184924"/>
    <lineage>
        <taxon>Bacteria</taxon>
        <taxon>Pseudomonadati</taxon>
        <taxon>Pseudomonadota</taxon>
        <taxon>Gammaproteobacteria</taxon>
        <taxon>Alteromonadales</taxon>
        <taxon>Pseudoalteromonadaceae</taxon>
        <taxon>Pseudoalteromonas</taxon>
    </lineage>
</organism>
<evidence type="ECO:0000313" key="1">
    <source>
        <dbReference type="EMBL" id="WOX27383.1"/>
    </source>
</evidence>
<dbReference type="RefSeq" id="WP_226898902.1">
    <property type="nucleotide sequence ID" value="NZ_CBCSDF010000003.1"/>
</dbReference>
<protein>
    <submittedName>
        <fullName evidence="1">Uncharacterized protein</fullName>
    </submittedName>
</protein>
<gene>
    <name evidence="1" type="ORF">R5H13_11995</name>
</gene>
<dbReference type="EMBL" id="CP137578">
    <property type="protein sequence ID" value="WOX27383.1"/>
    <property type="molecule type" value="Genomic_DNA"/>
</dbReference>
<name>A0ABZ0M7J7_9GAMM</name>
<keyword evidence="2" id="KW-1185">Reference proteome</keyword>